<proteinExistence type="predicted"/>
<comment type="caution">
    <text evidence="1">The sequence shown here is derived from an EMBL/GenBank/DDBJ whole genome shotgun (WGS) entry which is preliminary data.</text>
</comment>
<sequence length="98" mass="11210">MTIFLQETLRADPILSNSILLKSQQNKVQDQSMSNKLKSKCLNYGESQNATTTISLQEILRTDPILPRQHISEKPTNQDTKKFNVFGFSILKILLNIF</sequence>
<keyword evidence="2" id="KW-1185">Reference proteome</keyword>
<dbReference type="EMBL" id="CAJVPU010000178">
    <property type="protein sequence ID" value="CAG8442928.1"/>
    <property type="molecule type" value="Genomic_DNA"/>
</dbReference>
<evidence type="ECO:0000313" key="2">
    <source>
        <dbReference type="Proteomes" id="UP000789702"/>
    </source>
</evidence>
<dbReference type="Proteomes" id="UP000789702">
    <property type="component" value="Unassembled WGS sequence"/>
</dbReference>
<protein>
    <submittedName>
        <fullName evidence="1">14592_t:CDS:1</fullName>
    </submittedName>
</protein>
<name>A0ACA9JYU4_9GLOM</name>
<organism evidence="1 2">
    <name type="scientific">Dentiscutata heterogama</name>
    <dbReference type="NCBI Taxonomy" id="1316150"/>
    <lineage>
        <taxon>Eukaryota</taxon>
        <taxon>Fungi</taxon>
        <taxon>Fungi incertae sedis</taxon>
        <taxon>Mucoromycota</taxon>
        <taxon>Glomeromycotina</taxon>
        <taxon>Glomeromycetes</taxon>
        <taxon>Diversisporales</taxon>
        <taxon>Gigasporaceae</taxon>
        <taxon>Dentiscutata</taxon>
    </lineage>
</organism>
<reference evidence="1" key="1">
    <citation type="submission" date="2021-06" db="EMBL/GenBank/DDBJ databases">
        <authorList>
            <person name="Kallberg Y."/>
            <person name="Tangrot J."/>
            <person name="Rosling A."/>
        </authorList>
    </citation>
    <scope>NUCLEOTIDE SEQUENCE</scope>
    <source>
        <strain evidence="1">IL203A</strain>
    </source>
</reference>
<gene>
    <name evidence="1" type="ORF">DHETER_LOCUS382</name>
</gene>
<evidence type="ECO:0000313" key="1">
    <source>
        <dbReference type="EMBL" id="CAG8442928.1"/>
    </source>
</evidence>
<accession>A0ACA9JYU4</accession>